<dbReference type="InterPro" id="IPR024627">
    <property type="entry name" value="RAG1"/>
</dbReference>
<dbReference type="GO" id="GO:0043565">
    <property type="term" value="F:sequence-specific DNA binding"/>
    <property type="evidence" value="ECO:0007669"/>
    <property type="project" value="UniProtKB-UniRule"/>
</dbReference>
<organism evidence="3 4">
    <name type="scientific">Didymodactylos carnosus</name>
    <dbReference type="NCBI Taxonomy" id="1234261"/>
    <lineage>
        <taxon>Eukaryota</taxon>
        <taxon>Metazoa</taxon>
        <taxon>Spiralia</taxon>
        <taxon>Gnathifera</taxon>
        <taxon>Rotifera</taxon>
        <taxon>Eurotatoria</taxon>
        <taxon>Bdelloidea</taxon>
        <taxon>Philodinida</taxon>
        <taxon>Philodinidae</taxon>
        <taxon>Didymodactylos</taxon>
    </lineage>
</organism>
<sequence>MASMSTVSLKKIGASSTLTDQKENLTPPTTAQIGSKKSASLNLNQFYEILNHCSKDNLDPVSKVCEIMDVSECEENINCIEALIHLHTVKTKTKMESWRKQNSKNRENMFSKIVLEIKDLTQRPKTPKRPARDFSEVGTRQKRRKLTDLNEQLDEFAESNGISVNQVIGYLLYQRNYNSNKKLADLGKELYESSDISSAKNELDLNATLALKTHLEISRNQLDFLKMFCSPYMNIPNREYIRQHSNTLLPVLDRWSTGPDRRETGIFIANREEVIILTIKRLIEMLQKQNITVPNKLQYREKSGHDGAGSMTMYRSVNSPMESANIFSKMFSPLSLKSDKDVVLWSNPSPNSSHYCRPLALIAEKESKELLRSVNERFEPPEKRLSEQGVDFEFNGTNYQVSIKTEASMKDLKIRTLESGLGGAECLLCSTRSEDWKNLGKLKKFDSFSIDRTAEKTLELYKQMVDADGSVPREKNDYSVRGGLTNQPLSINDNHFITVTHEYINGTHWVLKILYHLRAGVLKWSERGFKEKIKDAKLSVLNEIEKQTGLRLDQCDSSGNSGTSTTGNQGRQFFSFESRAAILSTVTMNVRPSFEKFLHLYSVILRVISCNEHINTQKFRQLTVDFATLVATEFQWVDYTMTTHNAVFHSAELIHRNNDIGLGELSEECLESCNKDIRNYREFFARKSSHIDNLTDIFRRLFLRSDPVVTYTVQHAWAKRKKKDKVVLTCLNMDDTLFDSLIFKD</sequence>
<gene>
    <name evidence="2" type="ORF">OVA965_LOCUS29199</name>
    <name evidence="3" type="ORF">TMI583_LOCUS29965</name>
</gene>
<dbReference type="GO" id="GO:0008270">
    <property type="term" value="F:zinc ion binding"/>
    <property type="evidence" value="ECO:0007669"/>
    <property type="project" value="UniProtKB-UniRule"/>
</dbReference>
<dbReference type="GO" id="GO:0042803">
    <property type="term" value="F:protein homodimerization activity"/>
    <property type="evidence" value="ECO:0007669"/>
    <property type="project" value="UniProtKB-UniRule"/>
</dbReference>
<evidence type="ECO:0000259" key="1">
    <source>
        <dbReference type="Pfam" id="PF26100"/>
    </source>
</evidence>
<dbReference type="Pfam" id="PF26100">
    <property type="entry name" value="RAG1_RNase_H"/>
    <property type="match status" value="1"/>
</dbReference>
<evidence type="ECO:0000313" key="2">
    <source>
        <dbReference type="EMBL" id="CAF1315707.1"/>
    </source>
</evidence>
<evidence type="ECO:0000313" key="3">
    <source>
        <dbReference type="EMBL" id="CAF4124543.1"/>
    </source>
</evidence>
<dbReference type="Proteomes" id="UP000682733">
    <property type="component" value="Unassembled WGS sequence"/>
</dbReference>
<dbReference type="EMBL" id="CAJNOK010020393">
    <property type="protein sequence ID" value="CAF1315707.1"/>
    <property type="molecule type" value="Genomic_DNA"/>
</dbReference>
<feature type="domain" description="V(D)J recombination-activating protein 1 RNase H" evidence="1">
    <location>
        <begin position="301"/>
        <end position="423"/>
    </location>
</feature>
<dbReference type="Proteomes" id="UP000677228">
    <property type="component" value="Unassembled WGS sequence"/>
</dbReference>
<protein>
    <recommendedName>
        <fullName evidence="1">V(D)J recombination-activating protein 1 RNase H domain-containing protein</fullName>
    </recommendedName>
</protein>
<dbReference type="GO" id="GO:0004519">
    <property type="term" value="F:endonuclease activity"/>
    <property type="evidence" value="ECO:0007669"/>
    <property type="project" value="UniProtKB-UniRule"/>
</dbReference>
<dbReference type="GO" id="GO:0016787">
    <property type="term" value="F:hydrolase activity"/>
    <property type="evidence" value="ECO:0007669"/>
    <property type="project" value="UniProtKB-KW"/>
</dbReference>
<comment type="caution">
    <text evidence="3">The sequence shown here is derived from an EMBL/GenBank/DDBJ whole genome shotgun (WGS) entry which is preliminary data.</text>
</comment>
<dbReference type="GO" id="GO:0042393">
    <property type="term" value="F:histone binding"/>
    <property type="evidence" value="ECO:0007669"/>
    <property type="project" value="UniProtKB-UniRule"/>
</dbReference>
<dbReference type="InterPro" id="IPR058554">
    <property type="entry name" value="RAG1_RNase_H"/>
</dbReference>
<proteinExistence type="predicted"/>
<dbReference type="GO" id="GO:0033151">
    <property type="term" value="P:V(D)J recombination"/>
    <property type="evidence" value="ECO:0007669"/>
    <property type="project" value="UniProtKB-UniRule"/>
</dbReference>
<dbReference type="AlphaFoldDB" id="A0A8S2QW16"/>
<name>A0A8S2QW16_9BILA</name>
<evidence type="ECO:0000313" key="4">
    <source>
        <dbReference type="Proteomes" id="UP000682733"/>
    </source>
</evidence>
<dbReference type="PANTHER" id="PTHR11539:SF0">
    <property type="entry name" value="V(D)J RECOMBINATION-ACTIVATING PROTEIN 1"/>
    <property type="match status" value="1"/>
</dbReference>
<dbReference type="GO" id="GO:0005634">
    <property type="term" value="C:nucleus"/>
    <property type="evidence" value="ECO:0007669"/>
    <property type="project" value="UniProtKB-SubCell"/>
</dbReference>
<reference evidence="3" key="1">
    <citation type="submission" date="2021-02" db="EMBL/GenBank/DDBJ databases">
        <authorList>
            <person name="Nowell W R."/>
        </authorList>
    </citation>
    <scope>NUCLEOTIDE SEQUENCE</scope>
</reference>
<dbReference type="GO" id="GO:0006325">
    <property type="term" value="P:chromatin organization"/>
    <property type="evidence" value="ECO:0007669"/>
    <property type="project" value="UniProtKB-KW"/>
</dbReference>
<dbReference type="GO" id="GO:0061630">
    <property type="term" value="F:ubiquitin protein ligase activity"/>
    <property type="evidence" value="ECO:0007669"/>
    <property type="project" value="UniProtKB-UniRule"/>
</dbReference>
<dbReference type="EMBL" id="CAJOBA010041988">
    <property type="protein sequence ID" value="CAF4124543.1"/>
    <property type="molecule type" value="Genomic_DNA"/>
</dbReference>
<dbReference type="PANTHER" id="PTHR11539">
    <property type="entry name" value="VDJ RECOMBINATION ACTIVATING PROTEIN 1 RAG1"/>
    <property type="match status" value="1"/>
</dbReference>
<accession>A0A8S2QW16</accession>